<proteinExistence type="predicted"/>
<evidence type="ECO:0008006" key="4">
    <source>
        <dbReference type="Google" id="ProtNLM"/>
    </source>
</evidence>
<keyword evidence="3" id="KW-1185">Reference proteome</keyword>
<accession>A0ABP7UWP4</accession>
<dbReference type="Proteomes" id="UP001500426">
    <property type="component" value="Unassembled WGS sequence"/>
</dbReference>
<organism evidence="2 3">
    <name type="scientific">Flavobacterium chungnamense</name>
    <dbReference type="NCBI Taxonomy" id="706182"/>
    <lineage>
        <taxon>Bacteria</taxon>
        <taxon>Pseudomonadati</taxon>
        <taxon>Bacteroidota</taxon>
        <taxon>Flavobacteriia</taxon>
        <taxon>Flavobacteriales</taxon>
        <taxon>Flavobacteriaceae</taxon>
        <taxon>Flavobacterium</taxon>
    </lineage>
</organism>
<protein>
    <recommendedName>
        <fullName evidence="4">Lipoprotein</fullName>
    </recommendedName>
</protein>
<reference evidence="3" key="1">
    <citation type="journal article" date="2019" name="Int. J. Syst. Evol. Microbiol.">
        <title>The Global Catalogue of Microorganisms (GCM) 10K type strain sequencing project: providing services to taxonomists for standard genome sequencing and annotation.</title>
        <authorList>
            <consortium name="The Broad Institute Genomics Platform"/>
            <consortium name="The Broad Institute Genome Sequencing Center for Infectious Disease"/>
            <person name="Wu L."/>
            <person name="Ma J."/>
        </authorList>
    </citation>
    <scope>NUCLEOTIDE SEQUENCE [LARGE SCALE GENOMIC DNA]</scope>
    <source>
        <strain evidence="3">JCM 17068</strain>
    </source>
</reference>
<dbReference type="EMBL" id="BAABCS010000020">
    <property type="protein sequence ID" value="GAA4054469.1"/>
    <property type="molecule type" value="Genomic_DNA"/>
</dbReference>
<dbReference type="PROSITE" id="PS51257">
    <property type="entry name" value="PROKAR_LIPOPROTEIN"/>
    <property type="match status" value="1"/>
</dbReference>
<evidence type="ECO:0000256" key="1">
    <source>
        <dbReference type="SAM" id="SignalP"/>
    </source>
</evidence>
<gene>
    <name evidence="2" type="ORF">GCM10022388_21110</name>
</gene>
<evidence type="ECO:0000313" key="3">
    <source>
        <dbReference type="Proteomes" id="UP001500426"/>
    </source>
</evidence>
<comment type="caution">
    <text evidence="2">The sequence shown here is derived from an EMBL/GenBank/DDBJ whole genome shotgun (WGS) entry which is preliminary data.</text>
</comment>
<feature type="chain" id="PRO_5047476843" description="Lipoprotein" evidence="1">
    <location>
        <begin position="18"/>
        <end position="127"/>
    </location>
</feature>
<evidence type="ECO:0000313" key="2">
    <source>
        <dbReference type="EMBL" id="GAA4054469.1"/>
    </source>
</evidence>
<feature type="signal peptide" evidence="1">
    <location>
        <begin position="1"/>
        <end position="17"/>
    </location>
</feature>
<sequence>MKKVLLLLLIISTTVFSTSCSKDDDNPNPYVGNWTGTIDGGFVGTWTGKILPNGNFSGKVITNQSSPDHDFSLSGQVNQNGDLVGTMKNTTFNITTDFIGSFQSKTGSGTWTFNGAGMDGTWNSSKN</sequence>
<name>A0ABP7UWP4_9FLAO</name>
<keyword evidence="1" id="KW-0732">Signal</keyword>
<dbReference type="RefSeq" id="WP_345094359.1">
    <property type="nucleotide sequence ID" value="NZ_BAABCS010000020.1"/>
</dbReference>